<feature type="transmembrane region" description="Helical" evidence="2">
    <location>
        <begin position="106"/>
        <end position="128"/>
    </location>
</feature>
<sequence length="297" mass="32826">MFFRDKKNHVIQRQDVRPEYSTGTDDDLYGSPRSWSGAQWSNDSVPPEEIRTSTKFSNESTPVSLDQQPTSFHSKPYTRDTISRNESRYTKPPARRASLLEQNERVSSAFTVQVIAALFLVGASFFVFHSTKPLAIELQGDIRSAFANDYLTALLPKQLSYDLGSSMQSTVPQTVPVNVSSVQAVFPMKGKVIRSYSLVSPDLLIEGRPGAEVVAATDGLVTSVGESQANGRYVMIDHGSFGETFYAHLGQISVHTHEYVVAGQGIGYLPKNQKDLVFGYIRGNTYRNPSVLFGEAK</sequence>
<dbReference type="AlphaFoldDB" id="A0A9X1V7P0"/>
<dbReference type="InterPro" id="IPR016047">
    <property type="entry name" value="M23ase_b-sheet_dom"/>
</dbReference>
<evidence type="ECO:0000313" key="4">
    <source>
        <dbReference type="EMBL" id="MCI0183181.1"/>
    </source>
</evidence>
<dbReference type="GO" id="GO:0004222">
    <property type="term" value="F:metalloendopeptidase activity"/>
    <property type="evidence" value="ECO:0007669"/>
    <property type="project" value="TreeGrafter"/>
</dbReference>
<dbReference type="InterPro" id="IPR050570">
    <property type="entry name" value="Cell_wall_metabolism_enzyme"/>
</dbReference>
<evidence type="ECO:0000256" key="2">
    <source>
        <dbReference type="SAM" id="Phobius"/>
    </source>
</evidence>
<name>A0A9X1V7P0_9BACL</name>
<feature type="compositionally biased region" description="Basic residues" evidence="1">
    <location>
        <begin position="1"/>
        <end position="10"/>
    </location>
</feature>
<organism evidence="4 5">
    <name type="scientific">Sulfoacidibacillus ferrooxidans</name>
    <dbReference type="NCBI Taxonomy" id="2005001"/>
    <lineage>
        <taxon>Bacteria</taxon>
        <taxon>Bacillati</taxon>
        <taxon>Bacillota</taxon>
        <taxon>Bacilli</taxon>
        <taxon>Bacillales</taxon>
        <taxon>Alicyclobacillaceae</taxon>
        <taxon>Sulfoacidibacillus</taxon>
    </lineage>
</organism>
<dbReference type="PANTHER" id="PTHR21666:SF270">
    <property type="entry name" value="MUREIN HYDROLASE ACTIVATOR ENVC"/>
    <property type="match status" value="1"/>
</dbReference>
<dbReference type="Gene3D" id="2.70.70.10">
    <property type="entry name" value="Glucose Permease (Domain IIA)"/>
    <property type="match status" value="1"/>
</dbReference>
<dbReference type="Pfam" id="PF01551">
    <property type="entry name" value="Peptidase_M23"/>
    <property type="match status" value="1"/>
</dbReference>
<feature type="compositionally biased region" description="Polar residues" evidence="1">
    <location>
        <begin position="53"/>
        <end position="73"/>
    </location>
</feature>
<gene>
    <name evidence="4" type="ORF">MM817_01451</name>
</gene>
<comment type="caution">
    <text evidence="4">The sequence shown here is derived from an EMBL/GenBank/DDBJ whole genome shotgun (WGS) entry which is preliminary data.</text>
</comment>
<dbReference type="SUPFAM" id="SSF51261">
    <property type="entry name" value="Duplicated hybrid motif"/>
    <property type="match status" value="1"/>
</dbReference>
<dbReference type="EMBL" id="JALBUF010000003">
    <property type="protein sequence ID" value="MCI0183181.1"/>
    <property type="molecule type" value="Genomic_DNA"/>
</dbReference>
<accession>A0A9X1V7P0</accession>
<dbReference type="PANTHER" id="PTHR21666">
    <property type="entry name" value="PEPTIDASE-RELATED"/>
    <property type="match status" value="1"/>
</dbReference>
<keyword evidence="2" id="KW-1133">Transmembrane helix</keyword>
<feature type="compositionally biased region" description="Basic and acidic residues" evidence="1">
    <location>
        <begin position="77"/>
        <end position="89"/>
    </location>
</feature>
<keyword evidence="5" id="KW-1185">Reference proteome</keyword>
<evidence type="ECO:0000313" key="5">
    <source>
        <dbReference type="Proteomes" id="UP001139263"/>
    </source>
</evidence>
<proteinExistence type="predicted"/>
<keyword evidence="2" id="KW-0472">Membrane</keyword>
<dbReference type="CDD" id="cd12797">
    <property type="entry name" value="M23_peptidase"/>
    <property type="match status" value="1"/>
</dbReference>
<feature type="compositionally biased region" description="Polar residues" evidence="1">
    <location>
        <begin position="33"/>
        <end position="44"/>
    </location>
</feature>
<reference evidence="4" key="1">
    <citation type="submission" date="2022-03" db="EMBL/GenBank/DDBJ databases">
        <title>Draft Genome Sequence of Firmicute Strain S0AB, a Heterotrophic Iron/Sulfur-Oxidizing Extreme Acidophile.</title>
        <authorList>
            <person name="Vergara E."/>
            <person name="Pakostova E."/>
            <person name="Johnson D.B."/>
            <person name="Holmes D.S."/>
        </authorList>
    </citation>
    <scope>NUCLEOTIDE SEQUENCE</scope>
    <source>
        <strain evidence="4">S0AB</strain>
    </source>
</reference>
<evidence type="ECO:0000259" key="3">
    <source>
        <dbReference type="Pfam" id="PF01551"/>
    </source>
</evidence>
<dbReference type="RefSeq" id="WP_241713097.1">
    <property type="nucleotide sequence ID" value="NZ_JALBUF010000003.1"/>
</dbReference>
<feature type="domain" description="M23ase beta-sheet core" evidence="3">
    <location>
        <begin position="205"/>
        <end position="278"/>
    </location>
</feature>
<protein>
    <recommendedName>
        <fullName evidence="3">M23ase beta-sheet core domain-containing protein</fullName>
    </recommendedName>
</protein>
<dbReference type="InterPro" id="IPR011055">
    <property type="entry name" value="Dup_hybrid_motif"/>
</dbReference>
<keyword evidence="2" id="KW-0812">Transmembrane</keyword>
<dbReference type="Proteomes" id="UP001139263">
    <property type="component" value="Unassembled WGS sequence"/>
</dbReference>
<evidence type="ECO:0000256" key="1">
    <source>
        <dbReference type="SAM" id="MobiDB-lite"/>
    </source>
</evidence>
<feature type="region of interest" description="Disordered" evidence="1">
    <location>
        <begin position="1"/>
        <end position="92"/>
    </location>
</feature>